<dbReference type="Gene3D" id="3.30.420.40">
    <property type="match status" value="1"/>
</dbReference>
<dbReference type="GO" id="GO:0016020">
    <property type="term" value="C:membrane"/>
    <property type="evidence" value="ECO:0007669"/>
    <property type="project" value="TreeGrafter"/>
</dbReference>
<dbReference type="GO" id="GO:0045134">
    <property type="term" value="F:UDP phosphatase activity"/>
    <property type="evidence" value="ECO:0007669"/>
    <property type="project" value="TreeGrafter"/>
</dbReference>
<comment type="subcellular location">
    <subcellularLocation>
        <location evidence="1">Endomembrane system</location>
        <topology evidence="1">Multi-pass membrane protein</topology>
    </subcellularLocation>
</comment>
<keyword evidence="6 11" id="KW-0472">Membrane</keyword>
<feature type="transmembrane region" description="Helical" evidence="11">
    <location>
        <begin position="50"/>
        <end position="74"/>
    </location>
</feature>
<dbReference type="GO" id="GO:0046036">
    <property type="term" value="P:CTP metabolic process"/>
    <property type="evidence" value="ECO:0007669"/>
    <property type="project" value="TreeGrafter"/>
</dbReference>
<keyword evidence="3 11" id="KW-0812">Transmembrane</keyword>
<protein>
    <recommendedName>
        <fullName evidence="14">Ectonucleoside triphosphate diphosphohydrolase 4</fullName>
    </recommendedName>
</protein>
<dbReference type="GO" id="GO:0004382">
    <property type="term" value="F:GDP phosphatase activity"/>
    <property type="evidence" value="ECO:0007669"/>
    <property type="project" value="TreeGrafter"/>
</dbReference>
<dbReference type="FunFam" id="3.30.420.150:FF:000003">
    <property type="entry name" value="ectonucleoside triphosphate diphosphohydrolase 7"/>
    <property type="match status" value="1"/>
</dbReference>
<dbReference type="Gene3D" id="3.30.420.150">
    <property type="entry name" value="Exopolyphosphatase. Domain 2"/>
    <property type="match status" value="1"/>
</dbReference>
<evidence type="ECO:0000256" key="7">
    <source>
        <dbReference type="ARBA" id="ARBA00023180"/>
    </source>
</evidence>
<reference evidence="12 13" key="1">
    <citation type="journal article" date="2018" name="Sci. Rep.">
        <title>Comparative analysis of the Pocillopora damicornis genome highlights role of immune system in coral evolution.</title>
        <authorList>
            <person name="Cunning R."/>
            <person name="Bay R.A."/>
            <person name="Gillette P."/>
            <person name="Baker A.C."/>
            <person name="Traylor-Knowles N."/>
        </authorList>
    </citation>
    <scope>NUCLEOTIDE SEQUENCE [LARGE SCALE GENOMIC DNA]</scope>
    <source>
        <strain evidence="12">RSMAS</strain>
        <tissue evidence="12">Whole animal</tissue>
    </source>
</reference>
<keyword evidence="4 10" id="KW-0378">Hydrolase</keyword>
<dbReference type="GO" id="GO:0005524">
    <property type="term" value="F:ATP binding"/>
    <property type="evidence" value="ECO:0007669"/>
    <property type="project" value="UniProtKB-KW"/>
</dbReference>
<sequence length="609" mass="69374">MVGRISIRWTSLPSFLRPGIISSSSDSTCSCTRRLFSHMCGLQKDSLRTFIFLAVIFIIVLLGTLFLVGNVNWYGNRTRRFASTDFYEHGADSHHHYGIVIDCGSSGSRVFIYYWPPHNGNPDELLQIKQMKDTRGNPVRMKIKPGISSQVHRPSDASSYIDPLLSFAAQQIPEHKHKETPLYILATAGMRMLSVADQEAILDDLRVDVPLKYNFHFTSSHVEVITGKQEGIYSWIGVNFELGRFDHSHDSQESPLNNSVSEVSRKSTVGSLDMGGGSAQIAFEVGKSVWVPSELSAQVNLGCDSHKTTHNYHLYVATFLGFGGNAARDRFTKLVITKNRTLSIDDTSGAYLDPCLPAECTEQGTYKGKKYNFLGTGEYIKCKELILPLLNRTRPCPKKPCSFNAVYQPRIDYETVEFYGFSEYWYSMHDVLRIGGQYSASSMRQAVEEFCSTRWSTLVSRHSKGLYPFADDHRLKFQCFKAAWMTTVLHEGFKFPQNYSNLRSAFYIRGKEVQWTLGAILYRTRFLPLREVQLHSQYKSSYHAFWSYASDLQFRIILLVCSITVLAAILLYCRRLRRMSKNSSIWHFDSSPVLYKVDVIPSIEKIPMI</sequence>
<keyword evidence="7" id="KW-0325">Glycoprotein</keyword>
<evidence type="ECO:0000256" key="5">
    <source>
        <dbReference type="ARBA" id="ARBA00022989"/>
    </source>
</evidence>
<accession>A0A3M6U6M5</accession>
<dbReference type="CDD" id="cd24045">
    <property type="entry name" value="ASKHA_NBD_NTPDase4-like"/>
    <property type="match status" value="1"/>
</dbReference>
<dbReference type="FunFam" id="3.30.420.40:FF:000057">
    <property type="entry name" value="Ectonucleoside triphosphate diphosphohydrolase 4"/>
    <property type="match status" value="1"/>
</dbReference>
<dbReference type="PANTHER" id="PTHR11782:SF121">
    <property type="entry name" value="NUCLEOSIDE-DIPHOSPHATASE MIG-23"/>
    <property type="match status" value="1"/>
</dbReference>
<evidence type="ECO:0000313" key="13">
    <source>
        <dbReference type="Proteomes" id="UP000275408"/>
    </source>
</evidence>
<evidence type="ECO:0000313" key="12">
    <source>
        <dbReference type="EMBL" id="RMX49315.1"/>
    </source>
</evidence>
<keyword evidence="13" id="KW-1185">Reference proteome</keyword>
<evidence type="ECO:0000256" key="11">
    <source>
        <dbReference type="SAM" id="Phobius"/>
    </source>
</evidence>
<organism evidence="12 13">
    <name type="scientific">Pocillopora damicornis</name>
    <name type="common">Cauliflower coral</name>
    <name type="synonym">Millepora damicornis</name>
    <dbReference type="NCBI Taxonomy" id="46731"/>
    <lineage>
        <taxon>Eukaryota</taxon>
        <taxon>Metazoa</taxon>
        <taxon>Cnidaria</taxon>
        <taxon>Anthozoa</taxon>
        <taxon>Hexacorallia</taxon>
        <taxon>Scleractinia</taxon>
        <taxon>Astrocoeniina</taxon>
        <taxon>Pocilloporidae</taxon>
        <taxon>Pocillopora</taxon>
    </lineage>
</organism>
<evidence type="ECO:0000256" key="1">
    <source>
        <dbReference type="ARBA" id="ARBA00004127"/>
    </source>
</evidence>
<comment type="caution">
    <text evidence="12">The sequence shown here is derived from an EMBL/GenBank/DDBJ whole genome shotgun (WGS) entry which is preliminary data.</text>
</comment>
<evidence type="ECO:0000256" key="2">
    <source>
        <dbReference type="ARBA" id="ARBA00009283"/>
    </source>
</evidence>
<keyword evidence="5 11" id="KW-1133">Transmembrane helix</keyword>
<evidence type="ECO:0000256" key="10">
    <source>
        <dbReference type="RuleBase" id="RU003833"/>
    </source>
</evidence>
<evidence type="ECO:0000256" key="4">
    <source>
        <dbReference type="ARBA" id="ARBA00022801"/>
    </source>
</evidence>
<dbReference type="Pfam" id="PF01150">
    <property type="entry name" value="GDA1_CD39"/>
    <property type="match status" value="1"/>
</dbReference>
<dbReference type="InterPro" id="IPR000407">
    <property type="entry name" value="GDA1_CD39_NTPase"/>
</dbReference>
<dbReference type="GO" id="GO:0006256">
    <property type="term" value="P:UDP catabolic process"/>
    <property type="evidence" value="ECO:0007669"/>
    <property type="project" value="TreeGrafter"/>
</dbReference>
<comment type="similarity">
    <text evidence="2 10">Belongs to the GDA1/CD39 NTPase family.</text>
</comment>
<evidence type="ECO:0000256" key="8">
    <source>
        <dbReference type="PIRSR" id="PIRSR600407-1"/>
    </source>
</evidence>
<feature type="active site" description="Proton acceptor" evidence="8">
    <location>
        <position position="230"/>
    </location>
</feature>
<feature type="binding site" evidence="9">
    <location>
        <begin position="276"/>
        <end position="280"/>
    </location>
    <ligand>
        <name>ATP</name>
        <dbReference type="ChEBI" id="CHEBI:30616"/>
    </ligand>
</feature>
<feature type="transmembrane region" description="Helical" evidence="11">
    <location>
        <begin position="552"/>
        <end position="573"/>
    </location>
</feature>
<dbReference type="GO" id="GO:0005794">
    <property type="term" value="C:Golgi apparatus"/>
    <property type="evidence" value="ECO:0007669"/>
    <property type="project" value="TreeGrafter"/>
</dbReference>
<proteinExistence type="inferred from homology"/>
<dbReference type="STRING" id="46731.A0A3M6U6M5"/>
<dbReference type="OMA" id="ENPFHRH"/>
<dbReference type="PROSITE" id="PS01238">
    <property type="entry name" value="GDA1_CD39_NTPASE"/>
    <property type="match status" value="1"/>
</dbReference>
<dbReference type="Proteomes" id="UP000275408">
    <property type="component" value="Unassembled WGS sequence"/>
</dbReference>
<evidence type="ECO:0000256" key="9">
    <source>
        <dbReference type="PIRSR" id="PIRSR600407-2"/>
    </source>
</evidence>
<dbReference type="GO" id="GO:0017111">
    <property type="term" value="F:ribonucleoside triphosphate phosphatase activity"/>
    <property type="evidence" value="ECO:0007669"/>
    <property type="project" value="TreeGrafter"/>
</dbReference>
<evidence type="ECO:0000256" key="6">
    <source>
        <dbReference type="ARBA" id="ARBA00023136"/>
    </source>
</evidence>
<dbReference type="OrthoDB" id="6372431at2759"/>
<gene>
    <name evidence="12" type="ORF">pdam_00014454</name>
</gene>
<name>A0A3M6U6M5_POCDA</name>
<keyword evidence="9" id="KW-0067">ATP-binding</keyword>
<dbReference type="AlphaFoldDB" id="A0A3M6U6M5"/>
<evidence type="ECO:0008006" key="14">
    <source>
        <dbReference type="Google" id="ProtNLM"/>
    </source>
</evidence>
<dbReference type="PANTHER" id="PTHR11782">
    <property type="entry name" value="ADENOSINE/GUANOSINE DIPHOSPHATASE"/>
    <property type="match status" value="1"/>
</dbReference>
<evidence type="ECO:0000256" key="3">
    <source>
        <dbReference type="ARBA" id="ARBA00022692"/>
    </source>
</evidence>
<dbReference type="EMBL" id="RCHS01002149">
    <property type="protein sequence ID" value="RMX49315.1"/>
    <property type="molecule type" value="Genomic_DNA"/>
</dbReference>
<keyword evidence="9" id="KW-0547">Nucleotide-binding</keyword>